<dbReference type="Proteomes" id="UP000565441">
    <property type="component" value="Unassembled WGS sequence"/>
</dbReference>
<protein>
    <submittedName>
        <fullName evidence="2">Uncharacterized protein</fullName>
    </submittedName>
</protein>
<dbReference type="EMBL" id="JAACJP010000009">
    <property type="protein sequence ID" value="KAF5382049.1"/>
    <property type="molecule type" value="Genomic_DNA"/>
</dbReference>
<feature type="region of interest" description="Disordered" evidence="1">
    <location>
        <begin position="72"/>
        <end position="196"/>
    </location>
</feature>
<feature type="region of interest" description="Disordered" evidence="1">
    <location>
        <begin position="266"/>
        <end position="417"/>
    </location>
</feature>
<feature type="compositionally biased region" description="Polar residues" evidence="1">
    <location>
        <begin position="161"/>
        <end position="187"/>
    </location>
</feature>
<dbReference type="AlphaFoldDB" id="A0A8H5HEW4"/>
<feature type="compositionally biased region" description="Polar residues" evidence="1">
    <location>
        <begin position="369"/>
        <end position="382"/>
    </location>
</feature>
<evidence type="ECO:0000313" key="3">
    <source>
        <dbReference type="Proteomes" id="UP000565441"/>
    </source>
</evidence>
<organism evidence="2 3">
    <name type="scientific">Tricholomella constricta</name>
    <dbReference type="NCBI Taxonomy" id="117010"/>
    <lineage>
        <taxon>Eukaryota</taxon>
        <taxon>Fungi</taxon>
        <taxon>Dikarya</taxon>
        <taxon>Basidiomycota</taxon>
        <taxon>Agaricomycotina</taxon>
        <taxon>Agaricomycetes</taxon>
        <taxon>Agaricomycetidae</taxon>
        <taxon>Agaricales</taxon>
        <taxon>Tricholomatineae</taxon>
        <taxon>Lyophyllaceae</taxon>
        <taxon>Tricholomella</taxon>
    </lineage>
</organism>
<feature type="compositionally biased region" description="Basic and acidic residues" evidence="1">
    <location>
        <begin position="394"/>
        <end position="417"/>
    </location>
</feature>
<dbReference type="OrthoDB" id="3367070at2759"/>
<comment type="caution">
    <text evidence="2">The sequence shown here is derived from an EMBL/GenBank/DDBJ whole genome shotgun (WGS) entry which is preliminary data.</text>
</comment>
<accession>A0A8H5HEW4</accession>
<sequence>MALAQQLAELALANSQGLLNDDEYRLLRQNLFEQHSNSALIPTEAPILPVAGPGRKSSVSSTTHISPRVRTLDTHVDTSAPRAPPLRRKGSFASGVTNLLRRATGHKTPVSSPSAHDDPPSTSPTDYTTKRSVIPRILHRKASELFSGRSDNKRVDPPTNSPRITPSSSDPFNARYPSNTPSQSTRRTAIPTFPSIPVDTSSNDVFDDRNLHTAKEIRAAIIATETEAQRLLEAFNGLETTTTHRLYQQNTRRLPSATPEHINTLIDGTDWRSHRPQKPPSPRPSQSDRKVYPYMPSAVDTTADSASVRSKSSSIQTSLSRSKSISSLRSKQHPSSPLSSRFAPPPSSSSAPRKNSVSSVTSQATSTQRLGVTGSSSWSRSTGHLPLRTLIEGEGVRADRGGPRTVDPHPEVSEIQRRRDEVMARYVARLDYLQAKLKSAELHEKLLRR</sequence>
<evidence type="ECO:0000313" key="2">
    <source>
        <dbReference type="EMBL" id="KAF5382049.1"/>
    </source>
</evidence>
<evidence type="ECO:0000256" key="1">
    <source>
        <dbReference type="SAM" id="MobiDB-lite"/>
    </source>
</evidence>
<keyword evidence="3" id="KW-1185">Reference proteome</keyword>
<gene>
    <name evidence="2" type="ORF">D9615_004458</name>
</gene>
<name>A0A8H5HEW4_9AGAR</name>
<proteinExistence type="predicted"/>
<reference evidence="2 3" key="1">
    <citation type="journal article" date="2020" name="ISME J.">
        <title>Uncovering the hidden diversity of litter-decomposition mechanisms in mushroom-forming fungi.</title>
        <authorList>
            <person name="Floudas D."/>
            <person name="Bentzer J."/>
            <person name="Ahren D."/>
            <person name="Johansson T."/>
            <person name="Persson P."/>
            <person name="Tunlid A."/>
        </authorList>
    </citation>
    <scope>NUCLEOTIDE SEQUENCE [LARGE SCALE GENOMIC DNA]</scope>
    <source>
        <strain evidence="2 3">CBS 661.87</strain>
    </source>
</reference>
<feature type="compositionally biased region" description="Low complexity" evidence="1">
    <location>
        <begin position="305"/>
        <end position="368"/>
    </location>
</feature>